<dbReference type="OrthoDB" id="9764961at2"/>
<protein>
    <submittedName>
        <fullName evidence="2">Uncharacterized protein</fullName>
    </submittedName>
</protein>
<keyword evidence="3" id="KW-1185">Reference proteome</keyword>
<evidence type="ECO:0000313" key="3">
    <source>
        <dbReference type="Proteomes" id="UP000248706"/>
    </source>
</evidence>
<sequence length="157" mass="17398">MAFWRHLFRRRRRVQAASAAPAVVMTAAAVSTAPEYGHSSPFAQRRYLEDVPSLFPKDPLEDQRLNYQHHALYRTLSNHYLAPLAPERTRTILDVGTGIWAFQRQALFPHALCSTASPASAASSASSWPSCAGWARSCRQQADGPPRSRSPRGPSLL</sequence>
<accession>A0A328VE16</accession>
<reference evidence="2 3" key="1">
    <citation type="submission" date="2016-08" db="EMBL/GenBank/DDBJ databases">
        <title>Analysis of Carbohydrate Active Enzymes in Thermogemmatispora T81 Reveals Carbohydrate Degradation Ability.</title>
        <authorList>
            <person name="Tomazini A."/>
            <person name="Lal S."/>
            <person name="Stott M."/>
            <person name="Henrissat B."/>
            <person name="Polikarpov I."/>
            <person name="Sparling R."/>
            <person name="Levin D.B."/>
        </authorList>
    </citation>
    <scope>NUCLEOTIDE SEQUENCE [LARGE SCALE GENOMIC DNA]</scope>
    <source>
        <strain evidence="2 3">T81</strain>
    </source>
</reference>
<dbReference type="EMBL" id="MCIF01000002">
    <property type="protein sequence ID" value="RAQ95916.1"/>
    <property type="molecule type" value="Genomic_DNA"/>
</dbReference>
<comment type="caution">
    <text evidence="2">The sequence shown here is derived from an EMBL/GenBank/DDBJ whole genome shotgun (WGS) entry which is preliminary data.</text>
</comment>
<feature type="region of interest" description="Disordered" evidence="1">
    <location>
        <begin position="138"/>
        <end position="157"/>
    </location>
</feature>
<feature type="compositionally biased region" description="Low complexity" evidence="1">
    <location>
        <begin position="144"/>
        <end position="157"/>
    </location>
</feature>
<organism evidence="2 3">
    <name type="scientific">Thermogemmatispora tikiterensis</name>
    <dbReference type="NCBI Taxonomy" id="1825093"/>
    <lineage>
        <taxon>Bacteria</taxon>
        <taxon>Bacillati</taxon>
        <taxon>Chloroflexota</taxon>
        <taxon>Ktedonobacteria</taxon>
        <taxon>Thermogemmatisporales</taxon>
        <taxon>Thermogemmatisporaceae</taxon>
        <taxon>Thermogemmatispora</taxon>
    </lineage>
</organism>
<evidence type="ECO:0000313" key="2">
    <source>
        <dbReference type="EMBL" id="RAQ95916.1"/>
    </source>
</evidence>
<gene>
    <name evidence="2" type="ORF">A4R35_10245</name>
</gene>
<name>A0A328VE16_9CHLR</name>
<proteinExistence type="predicted"/>
<dbReference type="AlphaFoldDB" id="A0A328VE16"/>
<dbReference type="Proteomes" id="UP000248706">
    <property type="component" value="Unassembled WGS sequence"/>
</dbReference>
<dbReference type="RefSeq" id="WP_112429057.1">
    <property type="nucleotide sequence ID" value="NZ_MCIF01000002.1"/>
</dbReference>
<evidence type="ECO:0000256" key="1">
    <source>
        <dbReference type="SAM" id="MobiDB-lite"/>
    </source>
</evidence>